<organism evidence="1">
    <name type="scientific">uncultured Caudovirales phage</name>
    <dbReference type="NCBI Taxonomy" id="2100421"/>
    <lineage>
        <taxon>Viruses</taxon>
        <taxon>Duplodnaviria</taxon>
        <taxon>Heunggongvirae</taxon>
        <taxon>Uroviricota</taxon>
        <taxon>Caudoviricetes</taxon>
        <taxon>Peduoviridae</taxon>
        <taxon>Maltschvirus</taxon>
        <taxon>Maltschvirus maltsch</taxon>
    </lineage>
</organism>
<name>A0A6J5Q1S1_9CAUD</name>
<reference evidence="1" key="1">
    <citation type="submission" date="2020-05" db="EMBL/GenBank/DDBJ databases">
        <authorList>
            <person name="Chiriac C."/>
            <person name="Salcher M."/>
            <person name="Ghai R."/>
            <person name="Kavagutti S V."/>
        </authorList>
    </citation>
    <scope>NUCLEOTIDE SEQUENCE</scope>
</reference>
<gene>
    <name evidence="1" type="ORF">UFOVP962_158</name>
</gene>
<evidence type="ECO:0000313" key="1">
    <source>
        <dbReference type="EMBL" id="CAB4175365.1"/>
    </source>
</evidence>
<accession>A0A6J5Q1S1</accession>
<sequence length="48" mass="5567">MESRDWEVGRRMGHLIDAKISGTAKDIETIAKLRPWMEDEARAKYGFT</sequence>
<proteinExistence type="predicted"/>
<dbReference type="EMBL" id="LR796917">
    <property type="protein sequence ID" value="CAB4175365.1"/>
    <property type="molecule type" value="Genomic_DNA"/>
</dbReference>
<protein>
    <submittedName>
        <fullName evidence="1">Uncharacterized protein</fullName>
    </submittedName>
</protein>
<feature type="non-terminal residue" evidence="1">
    <location>
        <position position="48"/>
    </location>
</feature>